<proteinExistence type="predicted"/>
<keyword evidence="2" id="KW-1185">Reference proteome</keyword>
<dbReference type="AlphaFoldDB" id="A0A6G6WDY9"/>
<dbReference type="Proteomes" id="UP000502996">
    <property type="component" value="Chromosome"/>
</dbReference>
<dbReference type="KEGG" id="nano:G5V58_11850"/>
<accession>A0A6G6WDY9</accession>
<dbReference type="Gene3D" id="3.40.50.2000">
    <property type="entry name" value="Glycogen Phosphorylase B"/>
    <property type="match status" value="2"/>
</dbReference>
<reference evidence="1 2" key="1">
    <citation type="submission" date="2020-02" db="EMBL/GenBank/DDBJ databases">
        <title>Full genome sequence of Nocardioides sp. R-3366.</title>
        <authorList>
            <person name="Im W.-T."/>
        </authorList>
    </citation>
    <scope>NUCLEOTIDE SEQUENCE [LARGE SCALE GENOMIC DNA]</scope>
    <source>
        <strain evidence="1 2">R-3366</strain>
    </source>
</reference>
<name>A0A6G6WDY9_9ACTN</name>
<dbReference type="PANTHER" id="PTHR45947">
    <property type="entry name" value="SULFOQUINOVOSYL TRANSFERASE SQD2"/>
    <property type="match status" value="1"/>
</dbReference>
<dbReference type="CDD" id="cd03801">
    <property type="entry name" value="GT4_PimA-like"/>
    <property type="match status" value="1"/>
</dbReference>
<dbReference type="Pfam" id="PF13692">
    <property type="entry name" value="Glyco_trans_1_4"/>
    <property type="match status" value="1"/>
</dbReference>
<protein>
    <submittedName>
        <fullName evidence="1">Glycosyltransferase family 4 protein</fullName>
    </submittedName>
</protein>
<dbReference type="SUPFAM" id="SSF53756">
    <property type="entry name" value="UDP-Glycosyltransferase/glycogen phosphorylase"/>
    <property type="match status" value="1"/>
</dbReference>
<sequence>MHAFSAAMRERFDVVGRLDTELSAAERLQVAAATYRPSRARWTERFYKSNRGVELRSRHARAGLATADAADVVFQTHALFETSDARTVMYVDCTHQQSMAQWPAWNPLRGRSLERWLARERRQYHAAAHLFAFCTETATSLATDYGVPADRITVVGAGLNFETLPEPDTDRDGRGDTAPTVLFVGNDFKRKGGPQLLAAFADVRHRIPTARLWVVGTPHRLPAEPGVTQLGRIGSREELSRLYARADVFCLPSLFDPFPGALLEAMASGLPSVVTATCGVPEMVVEGTTATTVGRGDTMISELTGALVRLLLDADERSRMGAAARRRVEERFLWSHVVDRMAPAIERLAAPVATQVSR</sequence>
<gene>
    <name evidence="1" type="ORF">G5V58_11850</name>
</gene>
<evidence type="ECO:0000313" key="2">
    <source>
        <dbReference type="Proteomes" id="UP000502996"/>
    </source>
</evidence>
<dbReference type="GO" id="GO:0016757">
    <property type="term" value="F:glycosyltransferase activity"/>
    <property type="evidence" value="ECO:0007669"/>
    <property type="project" value="TreeGrafter"/>
</dbReference>
<dbReference type="InterPro" id="IPR050194">
    <property type="entry name" value="Glycosyltransferase_grp1"/>
</dbReference>
<dbReference type="RefSeq" id="WP_165232755.1">
    <property type="nucleotide sequence ID" value="NZ_CP049257.1"/>
</dbReference>
<evidence type="ECO:0000313" key="1">
    <source>
        <dbReference type="EMBL" id="QIG43367.1"/>
    </source>
</evidence>
<keyword evidence="1" id="KW-0808">Transferase</keyword>
<dbReference type="EMBL" id="CP049257">
    <property type="protein sequence ID" value="QIG43367.1"/>
    <property type="molecule type" value="Genomic_DNA"/>
</dbReference>
<organism evidence="1 2">
    <name type="scientific">Nocardioides anomalus</name>
    <dbReference type="NCBI Taxonomy" id="2712223"/>
    <lineage>
        <taxon>Bacteria</taxon>
        <taxon>Bacillati</taxon>
        <taxon>Actinomycetota</taxon>
        <taxon>Actinomycetes</taxon>
        <taxon>Propionibacteriales</taxon>
        <taxon>Nocardioidaceae</taxon>
        <taxon>Nocardioides</taxon>
    </lineage>
</organism>
<dbReference type="PANTHER" id="PTHR45947:SF3">
    <property type="entry name" value="SULFOQUINOVOSYL TRANSFERASE SQD2"/>
    <property type="match status" value="1"/>
</dbReference>